<dbReference type="AlphaFoldDB" id="A0A0N4V038"/>
<comment type="subcellular location">
    <subcellularLocation>
        <location evidence="2">Cytoplasm</location>
    </subcellularLocation>
    <subcellularLocation>
        <location evidence="1">Nucleus</location>
    </subcellularLocation>
</comment>
<feature type="domain" description="IPO4/5-like TPR repeats" evidence="11">
    <location>
        <begin position="98"/>
        <end position="260"/>
    </location>
</feature>
<dbReference type="InterPro" id="IPR041389">
    <property type="entry name" value="Importin_rep_6"/>
</dbReference>
<gene>
    <name evidence="12" type="ORF">EVEC_LOCUS2971</name>
</gene>
<evidence type="ECO:0000313" key="12">
    <source>
        <dbReference type="EMBL" id="VDD87828.1"/>
    </source>
</evidence>
<dbReference type="InterPro" id="IPR057672">
    <property type="entry name" value="TPR_IPO4/5"/>
</dbReference>
<dbReference type="InterPro" id="IPR016024">
    <property type="entry name" value="ARM-type_fold"/>
</dbReference>
<feature type="domain" description="Importin subunit beta-1/Transportin-1-like TPR repeats" evidence="10">
    <location>
        <begin position="486"/>
        <end position="641"/>
    </location>
</feature>
<dbReference type="Pfam" id="PF02985">
    <property type="entry name" value="HEAT"/>
    <property type="match status" value="1"/>
</dbReference>
<accession>A0A0N4V038</accession>
<evidence type="ECO:0000313" key="13">
    <source>
        <dbReference type="Proteomes" id="UP000274131"/>
    </source>
</evidence>
<dbReference type="Proteomes" id="UP000274131">
    <property type="component" value="Unassembled WGS sequence"/>
</dbReference>
<dbReference type="InterPro" id="IPR011989">
    <property type="entry name" value="ARM-like"/>
</dbReference>
<dbReference type="OrthoDB" id="543373at2759"/>
<dbReference type="EMBL" id="UXUI01007482">
    <property type="protein sequence ID" value="VDD87828.1"/>
    <property type="molecule type" value="Genomic_DNA"/>
</dbReference>
<evidence type="ECO:0000256" key="6">
    <source>
        <dbReference type="ARBA" id="ARBA00022927"/>
    </source>
</evidence>
<name>A0A0N4V038_ENTVE</name>
<keyword evidence="4" id="KW-0963">Cytoplasm</keyword>
<dbReference type="InterPro" id="IPR041653">
    <property type="entry name" value="Importin_rep_4"/>
</dbReference>
<keyword evidence="13" id="KW-1185">Reference proteome</keyword>
<evidence type="ECO:0000259" key="10">
    <source>
        <dbReference type="Pfam" id="PF25574"/>
    </source>
</evidence>
<dbReference type="PROSITE" id="PS50077">
    <property type="entry name" value="HEAT_REPEAT"/>
    <property type="match status" value="1"/>
</dbReference>
<keyword evidence="5" id="KW-0677">Repeat</keyword>
<evidence type="ECO:0000313" key="14">
    <source>
        <dbReference type="WBParaSite" id="EVEC_0000326301-mRNA-1"/>
    </source>
</evidence>
<keyword evidence="7" id="KW-0007">Acetylation</keyword>
<dbReference type="GO" id="GO:0005634">
    <property type="term" value="C:nucleus"/>
    <property type="evidence" value="ECO:0007669"/>
    <property type="project" value="UniProtKB-SubCell"/>
</dbReference>
<dbReference type="Pfam" id="PF18808">
    <property type="entry name" value="Importin_rep_4"/>
    <property type="match status" value="1"/>
</dbReference>
<evidence type="ECO:0000256" key="3">
    <source>
        <dbReference type="ARBA" id="ARBA00022448"/>
    </source>
</evidence>
<keyword evidence="3" id="KW-0813">Transport</keyword>
<dbReference type="InterPro" id="IPR021133">
    <property type="entry name" value="HEAT_type_2"/>
</dbReference>
<organism evidence="14">
    <name type="scientific">Enterobius vermicularis</name>
    <name type="common">Human pinworm</name>
    <dbReference type="NCBI Taxonomy" id="51028"/>
    <lineage>
        <taxon>Eukaryota</taxon>
        <taxon>Metazoa</taxon>
        <taxon>Ecdysozoa</taxon>
        <taxon>Nematoda</taxon>
        <taxon>Chromadorea</taxon>
        <taxon>Rhabditida</taxon>
        <taxon>Spirurina</taxon>
        <taxon>Oxyuridomorpha</taxon>
        <taxon>Oxyuroidea</taxon>
        <taxon>Oxyuridae</taxon>
        <taxon>Enterobius</taxon>
    </lineage>
</organism>
<evidence type="ECO:0000256" key="4">
    <source>
        <dbReference type="ARBA" id="ARBA00022490"/>
    </source>
</evidence>
<dbReference type="Pfam" id="PF25574">
    <property type="entry name" value="TPR_IMB1"/>
    <property type="match status" value="1"/>
</dbReference>
<sequence>MGTLQDFHTLVTHMLSGENETRNIAEKQYDQIPNTTKGQLLFHLFLDHSASTEVRALCMVLLRRALSSHWDEIWGAWDEETREQFCNQLLKSAAEEKTPLLRKRLADVIAEVARYTLDADNGRQTWTGVLQFLELCRTSQLATLRETGMILIENMPSIFGVEQCNYLPGIKQMFQTSLLYAAESSVRTAAVRAYVAFMCENEDDDKVLKALSDQVSAVIQVCQHVVATENDDDVPLQCLCDLATSIPKTLQPHLNSIFELCLSTVAHEQKDDIYRHSALEVLVSLCESATAMVKKKAAKYIPNMLQQCLSLMTELSDETEEWLSCDDADNETEEENVGIGESSLDRISCSLGGKAVLAPFLQLVSQLISDRENWKNRHAGIMGLSTVGEGCKRQMEPLIQDIVNNILPFLQDEHPRVRYAACNALGQMSSDFAPTLQKKCHEKVVQGLCTQLIDLTCPRVAAHAGAALVNFSEDCPKSIISLYLPQVMEKLEFVLEHTFKQLQECGKKLVLEQVITTIASVADAAQDQFVTFYDRLITPLKYILENAKANELKTLRGKTIECISLIGLAVGKEKFGKDANEIMEMLLSNQAYFQDSAADDPEISYMISAWARICKILGEQFATYLPLVMPPVMRAASFKPDVAVMDDADVSDEKEDPDWNFVPLGDQRFFGIKTSGLEDKATACEMLVCYAREMKGAFAPYVEQVADLMLSLLKFLFHGNVRSAAADCLPCLLECARPRGQELRERLWAAILPAFQKAIEEENDLDVLADHLHGLGLCVEELGRELVTEEQLAIISAIVNKQMVKYWERKNEREIPVLMFLVQEKKRDEDEDDEDVAEALNEEIEEEIGVLARISDMIHFLFMTFGETFLHYFDELEVQFAPLLNARNYYAEKQWAICMYDDLIEYGGPGSVKYQQKFYGPMITALSDESPEVRQAAAYGFGIMGQVGGPNYAEACADALPHLAETVNRQEARSTAEDAAATENAISAVAKILKHNSSLIDANAVIPAFLNWLPIWEDTDETPYVYGYFADLVESNSPLVLGENNSNLPRILTIIVEAFHKGAFEDAIDAENTKNRLIQIVKYLHFRAEKYSGEDTVITVMQDIVAYYRLQGFQADENMFRAVVTSANLSEPLMTTLQRLLAY</sequence>
<dbReference type="Pfam" id="PF13513">
    <property type="entry name" value="HEAT_EZ"/>
    <property type="match status" value="1"/>
</dbReference>
<dbReference type="WBParaSite" id="EVEC_0000326301-mRNA-1">
    <property type="protein sequence ID" value="EVEC_0000326301-mRNA-1"/>
    <property type="gene ID" value="EVEC_0000326301"/>
</dbReference>
<dbReference type="InterPro" id="IPR000357">
    <property type="entry name" value="HEAT"/>
</dbReference>
<dbReference type="Gene3D" id="1.25.10.10">
    <property type="entry name" value="Leucine-rich Repeat Variant"/>
    <property type="match status" value="1"/>
</dbReference>
<dbReference type="InterPro" id="IPR058584">
    <property type="entry name" value="IMB1_TNPO1-like_TPR"/>
</dbReference>
<dbReference type="InterPro" id="IPR040122">
    <property type="entry name" value="Importin_beta"/>
</dbReference>
<dbReference type="STRING" id="51028.A0A0N4V038"/>
<keyword evidence="6" id="KW-0653">Protein transport</keyword>
<reference evidence="12 13" key="2">
    <citation type="submission" date="2018-10" db="EMBL/GenBank/DDBJ databases">
        <authorList>
            <consortium name="Pathogen Informatics"/>
        </authorList>
    </citation>
    <scope>NUCLEOTIDE SEQUENCE [LARGE SCALE GENOMIC DNA]</scope>
</reference>
<evidence type="ECO:0000256" key="9">
    <source>
        <dbReference type="PROSITE-ProRule" id="PRU00103"/>
    </source>
</evidence>
<proteinExistence type="predicted"/>
<dbReference type="GO" id="GO:0005737">
    <property type="term" value="C:cytoplasm"/>
    <property type="evidence" value="ECO:0007669"/>
    <property type="project" value="UniProtKB-SubCell"/>
</dbReference>
<evidence type="ECO:0000256" key="2">
    <source>
        <dbReference type="ARBA" id="ARBA00004496"/>
    </source>
</evidence>
<evidence type="ECO:0000256" key="5">
    <source>
        <dbReference type="ARBA" id="ARBA00022737"/>
    </source>
</evidence>
<evidence type="ECO:0000256" key="8">
    <source>
        <dbReference type="ARBA" id="ARBA00023242"/>
    </source>
</evidence>
<dbReference type="PANTHER" id="PTHR10527">
    <property type="entry name" value="IMPORTIN BETA"/>
    <property type="match status" value="1"/>
</dbReference>
<keyword evidence="8" id="KW-0539">Nucleus</keyword>
<protein>
    <submittedName>
        <fullName evidence="14">Importin-5</fullName>
    </submittedName>
</protein>
<dbReference type="SUPFAM" id="SSF48371">
    <property type="entry name" value="ARM repeat"/>
    <property type="match status" value="1"/>
</dbReference>
<dbReference type="GO" id="GO:0006606">
    <property type="term" value="P:protein import into nucleus"/>
    <property type="evidence" value="ECO:0007669"/>
    <property type="project" value="InterPro"/>
</dbReference>
<evidence type="ECO:0000259" key="11">
    <source>
        <dbReference type="Pfam" id="PF25780"/>
    </source>
</evidence>
<dbReference type="Pfam" id="PF25780">
    <property type="entry name" value="TPR_IPO5"/>
    <property type="match status" value="1"/>
</dbReference>
<evidence type="ECO:0000256" key="7">
    <source>
        <dbReference type="ARBA" id="ARBA00022990"/>
    </source>
</evidence>
<dbReference type="Pfam" id="PF18829">
    <property type="entry name" value="Importin_rep_6"/>
    <property type="match status" value="1"/>
</dbReference>
<reference evidence="14" key="1">
    <citation type="submission" date="2017-02" db="UniProtKB">
        <authorList>
            <consortium name="WormBaseParasite"/>
        </authorList>
    </citation>
    <scope>IDENTIFICATION</scope>
</reference>
<feature type="repeat" description="HEAT" evidence="9">
    <location>
        <begin position="402"/>
        <end position="439"/>
    </location>
</feature>
<evidence type="ECO:0000256" key="1">
    <source>
        <dbReference type="ARBA" id="ARBA00004123"/>
    </source>
</evidence>